<gene>
    <name evidence="2" type="ORF">HMPREF0973_03079</name>
</gene>
<dbReference type="InterPro" id="IPR010985">
    <property type="entry name" value="Ribbon_hlx_hlx"/>
</dbReference>
<reference evidence="2 3" key="1">
    <citation type="submission" date="2009-09" db="EMBL/GenBank/DDBJ databases">
        <authorList>
            <person name="Weinstock G."/>
            <person name="Sodergren E."/>
            <person name="Clifton S."/>
            <person name="Fulton L."/>
            <person name="Fulton B."/>
            <person name="Courtney L."/>
            <person name="Fronick C."/>
            <person name="Harrison M."/>
            <person name="Strong C."/>
            <person name="Farmer C."/>
            <person name="Delahaunty K."/>
            <person name="Markovic C."/>
            <person name="Hall O."/>
            <person name="Minx P."/>
            <person name="Tomlinson C."/>
            <person name="Mitreva M."/>
            <person name="Nelson J."/>
            <person name="Hou S."/>
            <person name="Wollam A."/>
            <person name="Pepin K.H."/>
            <person name="Johnson M."/>
            <person name="Bhonagiri V."/>
            <person name="Nash W.E."/>
            <person name="Warren W."/>
            <person name="Chinwalla A."/>
            <person name="Mardis E.R."/>
            <person name="Wilson R.K."/>
        </authorList>
    </citation>
    <scope>NUCLEOTIDE SEQUENCE [LARGE SCALE GENOMIC DNA]</scope>
    <source>
        <strain evidence="2 3">F0319</strain>
    </source>
</reference>
<comment type="caution">
    <text evidence="2">The sequence shown here is derived from an EMBL/GenBank/DDBJ whole genome shotgun (WGS) entry which is preliminary data.</text>
</comment>
<dbReference type="eggNOG" id="ENOG502ZPZY">
    <property type="taxonomic scope" value="Bacteria"/>
</dbReference>
<evidence type="ECO:0000313" key="2">
    <source>
        <dbReference type="EMBL" id="EEX17070.1"/>
    </source>
</evidence>
<sequence length="91" mass="10390">MQYKQIQIEDMNTTAIRKPASFRLPQDLLEALKERAKASNRSLNNYVESALLQLVYHEPNETTIAAMNEALSGKELETLDMANFKDFVKSL</sequence>
<accession>C9MTV1</accession>
<protein>
    <recommendedName>
        <fullName evidence="1">Arc-like DNA binding domain-containing protein</fullName>
    </recommendedName>
</protein>
<dbReference type="STRING" id="649761.HMPREF0973_03079"/>
<evidence type="ECO:0000259" key="1">
    <source>
        <dbReference type="Pfam" id="PF03869"/>
    </source>
</evidence>
<dbReference type="Proteomes" id="UP000003327">
    <property type="component" value="Unassembled WGS sequence"/>
</dbReference>
<dbReference type="AlphaFoldDB" id="C9MTV1"/>
<dbReference type="Pfam" id="PF03869">
    <property type="entry name" value="Arc"/>
    <property type="match status" value="1"/>
</dbReference>
<keyword evidence="3" id="KW-1185">Reference proteome</keyword>
<feature type="domain" description="Arc-like DNA binding" evidence="1">
    <location>
        <begin position="22"/>
        <end position="45"/>
    </location>
</feature>
<name>C9MTV1_9BACT</name>
<dbReference type="Gene3D" id="1.10.1220.10">
    <property type="entry name" value="Met repressor-like"/>
    <property type="match status" value="1"/>
</dbReference>
<dbReference type="InterPro" id="IPR013321">
    <property type="entry name" value="Arc_rbn_hlx_hlx"/>
</dbReference>
<organism evidence="2 3">
    <name type="scientific">Prevotella veroralis F0319</name>
    <dbReference type="NCBI Taxonomy" id="649761"/>
    <lineage>
        <taxon>Bacteria</taxon>
        <taxon>Pseudomonadati</taxon>
        <taxon>Bacteroidota</taxon>
        <taxon>Bacteroidia</taxon>
        <taxon>Bacteroidales</taxon>
        <taxon>Prevotellaceae</taxon>
        <taxon>Prevotella</taxon>
    </lineage>
</organism>
<dbReference type="HOGENOM" id="CLU_2551235_0_0_10"/>
<dbReference type="SUPFAM" id="SSF47598">
    <property type="entry name" value="Ribbon-helix-helix"/>
    <property type="match status" value="1"/>
</dbReference>
<proteinExistence type="predicted"/>
<evidence type="ECO:0000313" key="3">
    <source>
        <dbReference type="Proteomes" id="UP000003327"/>
    </source>
</evidence>
<dbReference type="GO" id="GO:0003677">
    <property type="term" value="F:DNA binding"/>
    <property type="evidence" value="ECO:0007669"/>
    <property type="project" value="InterPro"/>
</dbReference>
<dbReference type="GO" id="GO:0006355">
    <property type="term" value="P:regulation of DNA-templated transcription"/>
    <property type="evidence" value="ECO:0007669"/>
    <property type="project" value="InterPro"/>
</dbReference>
<dbReference type="EMBL" id="ACVA01000079">
    <property type="protein sequence ID" value="EEX17070.1"/>
    <property type="molecule type" value="Genomic_DNA"/>
</dbReference>
<dbReference type="InterPro" id="IPR005569">
    <property type="entry name" value="Arc_DNA-bd_dom"/>
</dbReference>